<dbReference type="PANTHER" id="PTHR46796">
    <property type="entry name" value="HTH-TYPE TRANSCRIPTIONAL ACTIVATOR RHAS-RELATED"/>
    <property type="match status" value="1"/>
</dbReference>
<organism evidence="5 6">
    <name type="scientific">Sphingomonas psychrotolerans</name>
    <dbReference type="NCBI Taxonomy" id="1327635"/>
    <lineage>
        <taxon>Bacteria</taxon>
        <taxon>Pseudomonadati</taxon>
        <taxon>Pseudomonadota</taxon>
        <taxon>Alphaproteobacteria</taxon>
        <taxon>Sphingomonadales</taxon>
        <taxon>Sphingomonadaceae</taxon>
        <taxon>Sphingomonas</taxon>
    </lineage>
</organism>
<dbReference type="PANTHER" id="PTHR46796:SF6">
    <property type="entry name" value="ARAC SUBFAMILY"/>
    <property type="match status" value="1"/>
</dbReference>
<dbReference type="InterPro" id="IPR018062">
    <property type="entry name" value="HTH_AraC-typ_CS"/>
</dbReference>
<dbReference type="InterPro" id="IPR035418">
    <property type="entry name" value="AraC-bd_2"/>
</dbReference>
<evidence type="ECO:0000256" key="3">
    <source>
        <dbReference type="ARBA" id="ARBA00023163"/>
    </source>
</evidence>
<feature type="domain" description="HTH araC/xylS-type" evidence="4">
    <location>
        <begin position="215"/>
        <end position="314"/>
    </location>
</feature>
<dbReference type="OrthoDB" id="7191628at2"/>
<gene>
    <name evidence="5" type="ORF">CVN68_02410</name>
</gene>
<dbReference type="SMART" id="SM00342">
    <property type="entry name" value="HTH_ARAC"/>
    <property type="match status" value="1"/>
</dbReference>
<keyword evidence="1" id="KW-0805">Transcription regulation</keyword>
<evidence type="ECO:0000313" key="5">
    <source>
        <dbReference type="EMBL" id="ATY30981.1"/>
    </source>
</evidence>
<dbReference type="InterPro" id="IPR050204">
    <property type="entry name" value="AraC_XylS_family_regulators"/>
</dbReference>
<evidence type="ECO:0000313" key="6">
    <source>
        <dbReference type="Proteomes" id="UP000229081"/>
    </source>
</evidence>
<dbReference type="GO" id="GO:0003700">
    <property type="term" value="F:DNA-binding transcription factor activity"/>
    <property type="evidence" value="ECO:0007669"/>
    <property type="project" value="InterPro"/>
</dbReference>
<protein>
    <recommendedName>
        <fullName evidence="4">HTH araC/xylS-type domain-containing protein</fullName>
    </recommendedName>
</protein>
<dbReference type="Proteomes" id="UP000229081">
    <property type="component" value="Chromosome"/>
</dbReference>
<accession>A0A2K8MIH6</accession>
<dbReference type="InterPro" id="IPR018060">
    <property type="entry name" value="HTH_AraC"/>
</dbReference>
<proteinExistence type="predicted"/>
<dbReference type="KEGG" id="sphc:CVN68_02410"/>
<name>A0A2K8MIH6_9SPHN</name>
<evidence type="ECO:0000256" key="1">
    <source>
        <dbReference type="ARBA" id="ARBA00023015"/>
    </source>
</evidence>
<evidence type="ECO:0000256" key="2">
    <source>
        <dbReference type="ARBA" id="ARBA00023125"/>
    </source>
</evidence>
<keyword evidence="3" id="KW-0804">Transcription</keyword>
<dbReference type="AlphaFoldDB" id="A0A2K8MIH6"/>
<keyword evidence="6" id="KW-1185">Reference proteome</keyword>
<dbReference type="Pfam" id="PF12833">
    <property type="entry name" value="HTH_18"/>
    <property type="match status" value="1"/>
</dbReference>
<dbReference type="RefSeq" id="WP_100280792.1">
    <property type="nucleotide sequence ID" value="NZ_CP024923.1"/>
</dbReference>
<dbReference type="InterPro" id="IPR009057">
    <property type="entry name" value="Homeodomain-like_sf"/>
</dbReference>
<dbReference type="EMBL" id="CP024923">
    <property type="protein sequence ID" value="ATY30981.1"/>
    <property type="molecule type" value="Genomic_DNA"/>
</dbReference>
<reference evidence="5 6" key="1">
    <citation type="submission" date="2017-11" db="EMBL/GenBank/DDBJ databases">
        <title>Complete genome sequence of Sphingomonas sp. Strain Cra20, a psychrotolerant potential plant growth promoting rhizobacteria.</title>
        <authorList>
            <person name="Luo Y."/>
        </authorList>
    </citation>
    <scope>NUCLEOTIDE SEQUENCE [LARGE SCALE GENOMIC DNA]</scope>
    <source>
        <strain evidence="5 6">Cra20</strain>
    </source>
</reference>
<dbReference type="PROSITE" id="PS01124">
    <property type="entry name" value="HTH_ARAC_FAMILY_2"/>
    <property type="match status" value="1"/>
</dbReference>
<dbReference type="GO" id="GO:0043565">
    <property type="term" value="F:sequence-specific DNA binding"/>
    <property type="evidence" value="ECO:0007669"/>
    <property type="project" value="InterPro"/>
</dbReference>
<dbReference type="Pfam" id="PF14525">
    <property type="entry name" value="AraC_binding_2"/>
    <property type="match status" value="1"/>
</dbReference>
<dbReference type="Gene3D" id="1.10.10.60">
    <property type="entry name" value="Homeodomain-like"/>
    <property type="match status" value="1"/>
</dbReference>
<keyword evidence="2" id="KW-0238">DNA-binding</keyword>
<dbReference type="SUPFAM" id="SSF46689">
    <property type="entry name" value="Homeodomain-like"/>
    <property type="match status" value="1"/>
</dbReference>
<evidence type="ECO:0000259" key="4">
    <source>
        <dbReference type="PROSITE" id="PS01124"/>
    </source>
</evidence>
<dbReference type="PROSITE" id="PS00041">
    <property type="entry name" value="HTH_ARAC_FAMILY_1"/>
    <property type="match status" value="1"/>
</dbReference>
<sequence>MGDRRGIEPVRYSTSGIAPAERHGAWSDRGWPSVAALFESTPIGPFQTSAENLNLDGIAVSYSTGTARLLERTPERIAADRIDILGVGLLLAGEMHGIAGKREFETRAGEILLFDIAQPITMTMSIARSVQLAIPRPLAEAELGPVADLHGLVIGRDEAALFHTHLAKLSEALHLISPGDAPRLARTLLDLLVVAVHASAGSTRRTPEPLLGMAARARGEIHANLESPSLSVASLCRRLKVSRSTLHRLFEKEGGVQTYIRNCRLNAARIALLDSDNEERIGAIAERLGFSDAAHLSRLFRARFGETPSQCRGGRKS</sequence>